<dbReference type="EMBL" id="CP041217">
    <property type="protein sequence ID" value="QDH20802.1"/>
    <property type="molecule type" value="Genomic_DNA"/>
</dbReference>
<dbReference type="InterPro" id="IPR051449">
    <property type="entry name" value="ABC-2_transporter_component"/>
</dbReference>
<dbReference type="GO" id="GO:0140359">
    <property type="term" value="F:ABC-type transporter activity"/>
    <property type="evidence" value="ECO:0007669"/>
    <property type="project" value="InterPro"/>
</dbReference>
<proteinExistence type="inferred from homology"/>
<keyword evidence="6 8" id="KW-1133">Transmembrane helix</keyword>
<dbReference type="OrthoDB" id="266913at2"/>
<comment type="similarity">
    <text evidence="2">Belongs to the ABC-2 integral membrane protein family.</text>
</comment>
<feature type="domain" description="ABC transmembrane type-2" evidence="9">
    <location>
        <begin position="164"/>
        <end position="394"/>
    </location>
</feature>
<evidence type="ECO:0000256" key="8">
    <source>
        <dbReference type="SAM" id="Phobius"/>
    </source>
</evidence>
<feature type="transmembrane region" description="Helical" evidence="8">
    <location>
        <begin position="28"/>
        <end position="50"/>
    </location>
</feature>
<dbReference type="Gene3D" id="3.40.1710.10">
    <property type="entry name" value="abc type-2 transporter like domain"/>
    <property type="match status" value="1"/>
</dbReference>
<name>A0A4Y6USZ3_SACBS</name>
<reference evidence="10 11" key="1">
    <citation type="submission" date="2019-06" db="EMBL/GenBank/DDBJ databases">
        <title>Saccharibacillus brassicae sp. nov., an endophytic bacterium isolated from Chinese cabbage seeds (Brassica pekinensis).</title>
        <authorList>
            <person name="Jiang L."/>
            <person name="Lee J."/>
            <person name="Kim S.W."/>
        </authorList>
    </citation>
    <scope>NUCLEOTIDE SEQUENCE [LARGE SCALE GENOMIC DNA]</scope>
    <source>
        <strain evidence="11">KCTC 43072 / ATSA2</strain>
    </source>
</reference>
<dbReference type="Proteomes" id="UP000316968">
    <property type="component" value="Chromosome"/>
</dbReference>
<gene>
    <name evidence="10" type="ORF">FFV09_08065</name>
</gene>
<keyword evidence="4" id="KW-1003">Cell membrane</keyword>
<organism evidence="10 11">
    <name type="scientific">Saccharibacillus brassicae</name>
    <dbReference type="NCBI Taxonomy" id="2583377"/>
    <lineage>
        <taxon>Bacteria</taxon>
        <taxon>Bacillati</taxon>
        <taxon>Bacillota</taxon>
        <taxon>Bacilli</taxon>
        <taxon>Bacillales</taxon>
        <taxon>Paenibacillaceae</taxon>
        <taxon>Saccharibacillus</taxon>
    </lineage>
</organism>
<dbReference type="PROSITE" id="PS51012">
    <property type="entry name" value="ABC_TM2"/>
    <property type="match status" value="1"/>
</dbReference>
<evidence type="ECO:0000256" key="6">
    <source>
        <dbReference type="ARBA" id="ARBA00022989"/>
    </source>
</evidence>
<evidence type="ECO:0000313" key="10">
    <source>
        <dbReference type="EMBL" id="QDH20802.1"/>
    </source>
</evidence>
<keyword evidence="3" id="KW-0813">Transport</keyword>
<sequence length="398" mass="42270">MPERGTRMNSVWMAWNLIRRALGSFRGVLSYLILPVAIVSGAVGLLGSGISSPPAPVGYVNLDAGPAGERLLGELGQRENRELSEASGEETLRQAVTDRDLAFGIVIPADYSRSLLSGGSAAPIYYQLNPTEDSILLKLTLDGQHRRLADAAALIRSAEKESGNAAAGGMSAETRFAELLKAQGSEAVKTVLTDEQLYPRQGLNNVIGFTLLFLMGLSGTCVSLILEDRRQGTMARVYTAPTSSLQIALGNFLGCFALGWLQIALLLLVTRGLLRYDYGVPVWLHAAVLTAFMLVTIGLASAVAGLVRNADNAPMLNTLIITPTCMLGGCFWPISIMPGYLQTASNFVPQKWAIEAVQRIADGGSLSEAALPLLILLLMAFVLLAIGSVILKPGESAA</sequence>
<feature type="transmembrane region" description="Helical" evidence="8">
    <location>
        <begin position="319"/>
        <end position="341"/>
    </location>
</feature>
<keyword evidence="11" id="KW-1185">Reference proteome</keyword>
<keyword evidence="7 8" id="KW-0472">Membrane</keyword>
<evidence type="ECO:0000256" key="5">
    <source>
        <dbReference type="ARBA" id="ARBA00022692"/>
    </source>
</evidence>
<dbReference type="InterPro" id="IPR047817">
    <property type="entry name" value="ABC2_TM_bact-type"/>
</dbReference>
<dbReference type="KEGG" id="saca:FFV09_08065"/>
<feature type="transmembrane region" description="Helical" evidence="8">
    <location>
        <begin position="369"/>
        <end position="391"/>
    </location>
</feature>
<accession>A0A4Y6USZ3</accession>
<evidence type="ECO:0000256" key="3">
    <source>
        <dbReference type="ARBA" id="ARBA00022448"/>
    </source>
</evidence>
<evidence type="ECO:0000256" key="7">
    <source>
        <dbReference type="ARBA" id="ARBA00023136"/>
    </source>
</evidence>
<feature type="transmembrane region" description="Helical" evidence="8">
    <location>
        <begin position="206"/>
        <end position="226"/>
    </location>
</feature>
<feature type="transmembrane region" description="Helical" evidence="8">
    <location>
        <begin position="282"/>
        <end position="307"/>
    </location>
</feature>
<evidence type="ECO:0000313" key="11">
    <source>
        <dbReference type="Proteomes" id="UP000316968"/>
    </source>
</evidence>
<evidence type="ECO:0000259" key="9">
    <source>
        <dbReference type="PROSITE" id="PS51012"/>
    </source>
</evidence>
<comment type="subcellular location">
    <subcellularLocation>
        <location evidence="1">Cell membrane</location>
        <topology evidence="1">Multi-pass membrane protein</topology>
    </subcellularLocation>
</comment>
<dbReference type="GO" id="GO:0005886">
    <property type="term" value="C:plasma membrane"/>
    <property type="evidence" value="ECO:0007669"/>
    <property type="project" value="UniProtKB-SubCell"/>
</dbReference>
<evidence type="ECO:0000256" key="2">
    <source>
        <dbReference type="ARBA" id="ARBA00007783"/>
    </source>
</evidence>
<keyword evidence="5 8" id="KW-0812">Transmembrane</keyword>
<feature type="transmembrane region" description="Helical" evidence="8">
    <location>
        <begin position="247"/>
        <end position="270"/>
    </location>
</feature>
<protein>
    <submittedName>
        <fullName evidence="10">ABC transporter permease</fullName>
    </submittedName>
</protein>
<dbReference type="AlphaFoldDB" id="A0A4Y6USZ3"/>
<dbReference type="InterPro" id="IPR013525">
    <property type="entry name" value="ABC2_TM"/>
</dbReference>
<evidence type="ECO:0000256" key="1">
    <source>
        <dbReference type="ARBA" id="ARBA00004651"/>
    </source>
</evidence>
<evidence type="ECO:0000256" key="4">
    <source>
        <dbReference type="ARBA" id="ARBA00022475"/>
    </source>
</evidence>
<dbReference type="Pfam" id="PF12698">
    <property type="entry name" value="ABC2_membrane_3"/>
    <property type="match status" value="1"/>
</dbReference>
<dbReference type="PANTHER" id="PTHR30294:SF45">
    <property type="entry name" value="LINEARMYCIN RESISTANCE PERMEASE PROTEIN LNRN"/>
    <property type="match status" value="1"/>
</dbReference>
<dbReference type="PANTHER" id="PTHR30294">
    <property type="entry name" value="MEMBRANE COMPONENT OF ABC TRANSPORTER YHHJ-RELATED"/>
    <property type="match status" value="1"/>
</dbReference>